<evidence type="ECO:0000313" key="8">
    <source>
        <dbReference type="Proteomes" id="UP001593833"/>
    </source>
</evidence>
<name>A0ABV6YKJ7_UNCEI</name>
<dbReference type="PANTHER" id="PTHR30055">
    <property type="entry name" value="HTH-TYPE TRANSCRIPTIONAL REGULATOR RUTR"/>
    <property type="match status" value="1"/>
</dbReference>
<keyword evidence="2 4" id="KW-0238">DNA-binding</keyword>
<organism evidence="7 8">
    <name type="scientific">Eiseniibacteriota bacterium</name>
    <dbReference type="NCBI Taxonomy" id="2212470"/>
    <lineage>
        <taxon>Bacteria</taxon>
        <taxon>Candidatus Eiseniibacteriota</taxon>
    </lineage>
</organism>
<keyword evidence="1" id="KW-0805">Transcription regulation</keyword>
<evidence type="ECO:0000256" key="5">
    <source>
        <dbReference type="SAM" id="MobiDB-lite"/>
    </source>
</evidence>
<evidence type="ECO:0000256" key="3">
    <source>
        <dbReference type="ARBA" id="ARBA00023163"/>
    </source>
</evidence>
<feature type="DNA-binding region" description="H-T-H motif" evidence="4">
    <location>
        <begin position="29"/>
        <end position="48"/>
    </location>
</feature>
<evidence type="ECO:0000256" key="2">
    <source>
        <dbReference type="ARBA" id="ARBA00023125"/>
    </source>
</evidence>
<dbReference type="InterPro" id="IPR050109">
    <property type="entry name" value="HTH-type_TetR-like_transc_reg"/>
</dbReference>
<dbReference type="EMBL" id="JBHPKH010000044">
    <property type="protein sequence ID" value="MFC1572855.1"/>
    <property type="molecule type" value="Genomic_DNA"/>
</dbReference>
<comment type="caution">
    <text evidence="7">The sequence shown here is derived from an EMBL/GenBank/DDBJ whole genome shotgun (WGS) entry which is preliminary data.</text>
</comment>
<dbReference type="PROSITE" id="PS50977">
    <property type="entry name" value="HTH_TETR_2"/>
    <property type="match status" value="1"/>
</dbReference>
<evidence type="ECO:0000256" key="4">
    <source>
        <dbReference type="PROSITE-ProRule" id="PRU00335"/>
    </source>
</evidence>
<feature type="domain" description="HTH tetR-type" evidence="6">
    <location>
        <begin position="6"/>
        <end position="66"/>
    </location>
</feature>
<dbReference type="InterPro" id="IPR009057">
    <property type="entry name" value="Homeodomain-like_sf"/>
</dbReference>
<keyword evidence="3" id="KW-0804">Transcription</keyword>
<dbReference type="Pfam" id="PF00440">
    <property type="entry name" value="TetR_N"/>
    <property type="match status" value="1"/>
</dbReference>
<dbReference type="Proteomes" id="UP001593833">
    <property type="component" value="Unassembled WGS sequence"/>
</dbReference>
<keyword evidence="8" id="KW-1185">Reference proteome</keyword>
<reference evidence="7 8" key="1">
    <citation type="submission" date="2024-09" db="EMBL/GenBank/DDBJ databases">
        <authorList>
            <person name="D'Angelo T."/>
        </authorList>
    </citation>
    <scope>NUCLEOTIDE SEQUENCE [LARGE SCALE GENOMIC DNA]</scope>
    <source>
        <strain evidence="7">SAG AM-320-E07</strain>
    </source>
</reference>
<accession>A0ABV6YKJ7</accession>
<evidence type="ECO:0000256" key="1">
    <source>
        <dbReference type="ARBA" id="ARBA00023015"/>
    </source>
</evidence>
<feature type="region of interest" description="Disordered" evidence="5">
    <location>
        <begin position="229"/>
        <end position="252"/>
    </location>
</feature>
<dbReference type="Gene3D" id="1.10.357.10">
    <property type="entry name" value="Tetracycline Repressor, domain 2"/>
    <property type="match status" value="2"/>
</dbReference>
<dbReference type="InterPro" id="IPR001647">
    <property type="entry name" value="HTH_TetR"/>
</dbReference>
<evidence type="ECO:0000259" key="6">
    <source>
        <dbReference type="PROSITE" id="PS50977"/>
    </source>
</evidence>
<evidence type="ECO:0000313" key="7">
    <source>
        <dbReference type="EMBL" id="MFC1572855.1"/>
    </source>
</evidence>
<sequence length="450" mass="50856">MSAANKHNPDDFINAGIDLCAREGMRALTARKLARDLGIAPMVLYRHFDSLDHFRTAVWNACYARMDKVMWPEGNESGDYADVFRRACRAMANFGTDHPNLLWFMWDVHWTPERYGMESARRKALDSMMNLHRLGKESGAFRPDLNVYQSTLRTIYTMMGLTAFLITNIHTRIAAWEPDALLEDGIDHMLARMTLPKIRVGLEPSCATGGVDPSMVAWCSGNREVFGSESGGKSPFGEAAPDSLNNPGTEKTYPKCGDKTREEFIRAGVRVCNRDGMHALTARGIGQELDCTPMVLYRRFDSMEGFSAAVWNACFGLFNRSLWPLYDVPADCRTAIRRFVRAATVFNLDHPNLLWFMNATRWVPERYGLENQRLKGLNRLVDLHRRCVECGDRHPDADPLLASLRAVYTILGLSVFLNTSKEARIAEWDTDALLTDAVDLILEGYARSPR</sequence>
<protein>
    <submittedName>
        <fullName evidence="7">TetR/AcrR family transcriptional regulator</fullName>
    </submittedName>
</protein>
<gene>
    <name evidence="7" type="ORF">ACFL6M_04570</name>
</gene>
<dbReference type="SUPFAM" id="SSF46689">
    <property type="entry name" value="Homeodomain-like"/>
    <property type="match status" value="2"/>
</dbReference>
<dbReference type="PANTHER" id="PTHR30055:SF151">
    <property type="entry name" value="TRANSCRIPTIONAL REGULATORY PROTEIN"/>
    <property type="match status" value="1"/>
</dbReference>
<proteinExistence type="predicted"/>